<evidence type="ECO:0000259" key="15">
    <source>
        <dbReference type="Pfam" id="PF00082"/>
    </source>
</evidence>
<dbReference type="InterPro" id="IPR036852">
    <property type="entry name" value="Peptidase_S8/S53_dom_sf"/>
</dbReference>
<comment type="subcellular location">
    <subcellularLocation>
        <location evidence="1">Cell membrane</location>
        <topology evidence="1">Single-pass membrane protein</topology>
    </subcellularLocation>
</comment>
<dbReference type="InterPro" id="IPR023827">
    <property type="entry name" value="Peptidase_S8_Asp-AS"/>
</dbReference>
<evidence type="ECO:0000256" key="3">
    <source>
        <dbReference type="ARBA" id="ARBA00022475"/>
    </source>
</evidence>
<keyword evidence="7 10" id="KW-0720">Serine protease</keyword>
<feature type="region of interest" description="Disordered" evidence="12">
    <location>
        <begin position="83"/>
        <end position="122"/>
    </location>
</feature>
<reference evidence="16 17" key="1">
    <citation type="submission" date="2018-08" db="EMBL/GenBank/DDBJ databases">
        <title>Isolation, diversity and antifungal activity of Actinobacteria from wheat.</title>
        <authorList>
            <person name="Han C."/>
        </authorList>
    </citation>
    <scope>NUCLEOTIDE SEQUENCE [LARGE SCALE GENOMIC DNA]</scope>
    <source>
        <strain evidence="16 17">NEAU-YY421</strain>
    </source>
</reference>
<dbReference type="PANTHER" id="PTHR43806:SF11">
    <property type="entry name" value="CEREVISIN-RELATED"/>
    <property type="match status" value="1"/>
</dbReference>
<feature type="active site" description="Charge relay system" evidence="10">
    <location>
        <position position="281"/>
    </location>
</feature>
<feature type="transmembrane region" description="Helical" evidence="13">
    <location>
        <begin position="382"/>
        <end position="403"/>
    </location>
</feature>
<evidence type="ECO:0000313" key="17">
    <source>
        <dbReference type="Proteomes" id="UP000263094"/>
    </source>
</evidence>
<evidence type="ECO:0000256" key="10">
    <source>
        <dbReference type="PROSITE-ProRule" id="PRU01240"/>
    </source>
</evidence>
<dbReference type="Pfam" id="PF00082">
    <property type="entry name" value="Peptidase_S8"/>
    <property type="match status" value="1"/>
</dbReference>
<dbReference type="PROSITE" id="PS00137">
    <property type="entry name" value="SUBTILASE_HIS"/>
    <property type="match status" value="1"/>
</dbReference>
<evidence type="ECO:0000256" key="11">
    <source>
        <dbReference type="RuleBase" id="RU003355"/>
    </source>
</evidence>
<evidence type="ECO:0000256" key="5">
    <source>
        <dbReference type="ARBA" id="ARBA00022692"/>
    </source>
</evidence>
<evidence type="ECO:0000256" key="6">
    <source>
        <dbReference type="ARBA" id="ARBA00022801"/>
    </source>
</evidence>
<evidence type="ECO:0000313" key="16">
    <source>
        <dbReference type="EMBL" id="RFU83325.1"/>
    </source>
</evidence>
<dbReference type="PANTHER" id="PTHR43806">
    <property type="entry name" value="PEPTIDASE S8"/>
    <property type="match status" value="1"/>
</dbReference>
<keyword evidence="14" id="KW-0732">Signal</keyword>
<dbReference type="InterPro" id="IPR050131">
    <property type="entry name" value="Peptidase_S8_subtilisin-like"/>
</dbReference>
<dbReference type="PRINTS" id="PR00723">
    <property type="entry name" value="SUBTILISIN"/>
</dbReference>
<dbReference type="Proteomes" id="UP000263094">
    <property type="component" value="Unassembled WGS sequence"/>
</dbReference>
<dbReference type="InterPro" id="IPR023834">
    <property type="entry name" value="T7SS_pept_S8A_mycosin"/>
</dbReference>
<dbReference type="InterPro" id="IPR000209">
    <property type="entry name" value="Peptidase_S8/S53_dom"/>
</dbReference>
<evidence type="ECO:0000256" key="9">
    <source>
        <dbReference type="ARBA" id="ARBA00023136"/>
    </source>
</evidence>
<accession>A0A372LYH0</accession>
<dbReference type="GO" id="GO:0004252">
    <property type="term" value="F:serine-type endopeptidase activity"/>
    <property type="evidence" value="ECO:0007669"/>
    <property type="project" value="UniProtKB-UniRule"/>
</dbReference>
<comment type="similarity">
    <text evidence="2 10 11">Belongs to the peptidase S8 family.</text>
</comment>
<keyword evidence="17" id="KW-1185">Reference proteome</keyword>
<organism evidence="16 17">
    <name type="scientific">Streptomyces triticagri</name>
    <dbReference type="NCBI Taxonomy" id="2293568"/>
    <lineage>
        <taxon>Bacteria</taxon>
        <taxon>Bacillati</taxon>
        <taxon>Actinomycetota</taxon>
        <taxon>Actinomycetes</taxon>
        <taxon>Kitasatosporales</taxon>
        <taxon>Streptomycetaceae</taxon>
        <taxon>Streptomyces</taxon>
    </lineage>
</organism>
<evidence type="ECO:0000256" key="8">
    <source>
        <dbReference type="ARBA" id="ARBA00022989"/>
    </source>
</evidence>
<dbReference type="GO" id="GO:0005886">
    <property type="term" value="C:plasma membrane"/>
    <property type="evidence" value="ECO:0007669"/>
    <property type="project" value="UniProtKB-SubCell"/>
</dbReference>
<feature type="signal peptide" evidence="14">
    <location>
        <begin position="1"/>
        <end position="33"/>
    </location>
</feature>
<keyword evidence="5 13" id="KW-0812">Transmembrane</keyword>
<dbReference type="NCBIfam" id="TIGR03921">
    <property type="entry name" value="T7SS_mycosin"/>
    <property type="match status" value="1"/>
</dbReference>
<feature type="domain" description="Peptidase S8/S53" evidence="15">
    <location>
        <begin position="65"/>
        <end position="328"/>
    </location>
</feature>
<feature type="compositionally biased region" description="Basic and acidic residues" evidence="12">
    <location>
        <begin position="88"/>
        <end position="106"/>
    </location>
</feature>
<keyword evidence="6 10" id="KW-0378">Hydrolase</keyword>
<dbReference type="Gene3D" id="3.40.50.200">
    <property type="entry name" value="Peptidase S8/S53 domain"/>
    <property type="match status" value="1"/>
</dbReference>
<protein>
    <submittedName>
        <fullName evidence="16">Type VII secretion-associated serine protease mycosin</fullName>
    </submittedName>
</protein>
<feature type="active site" description="Charge relay system" evidence="10">
    <location>
        <position position="74"/>
    </location>
</feature>
<sequence>MRRAARRVRWRLCLVTAQAVSLVASLHATPAAADGSCTYPGKNYRGRPWALQRVLLDELWQESTGKGVTVAVIDTGVDARHPQLTAGVDRRGGHDVLPPKDDRSGAPERGAGDGTTDSAGHGTRVAGLIAARPARGTGFAGLAPDATILPVRHNDAEGSGSAGTLAEAVRYAVVAGADVINISQDTAGAVRPSPVLEEAVADALRHDVVLVAAAGNRGTGGRSRPTYPASYDGVLAVAASDRSNERAPFSQAGDFVGVAAPGVDIVSTVPGGGHCAGHGTSFAAPHVAAVAALLRAKHRDWTRQQIVARIQQTAERSAPGPDRLLGWGVVDPVRALDTDGVDEPPVRPVAVSAAEVEARAREAPVPGGLRATETAAERDGRLAAYAVLAGGALAAGLAGAAVAGSQARRVRRREAGMG</sequence>
<dbReference type="AlphaFoldDB" id="A0A372LYH0"/>
<feature type="chain" id="PRO_5016671265" evidence="14">
    <location>
        <begin position="34"/>
        <end position="418"/>
    </location>
</feature>
<evidence type="ECO:0000256" key="1">
    <source>
        <dbReference type="ARBA" id="ARBA00004162"/>
    </source>
</evidence>
<evidence type="ECO:0000256" key="12">
    <source>
        <dbReference type="SAM" id="MobiDB-lite"/>
    </source>
</evidence>
<evidence type="ECO:0000256" key="7">
    <source>
        <dbReference type="ARBA" id="ARBA00022825"/>
    </source>
</evidence>
<dbReference type="EMBL" id="QUAK01000209">
    <property type="protein sequence ID" value="RFU83325.1"/>
    <property type="molecule type" value="Genomic_DNA"/>
</dbReference>
<keyword evidence="4 10" id="KW-0645">Protease</keyword>
<dbReference type="InterPro" id="IPR015500">
    <property type="entry name" value="Peptidase_S8_subtilisin-rel"/>
</dbReference>
<evidence type="ECO:0000256" key="4">
    <source>
        <dbReference type="ARBA" id="ARBA00022670"/>
    </source>
</evidence>
<keyword evidence="9 13" id="KW-0472">Membrane</keyword>
<dbReference type="PROSITE" id="PS51892">
    <property type="entry name" value="SUBTILASE"/>
    <property type="match status" value="1"/>
</dbReference>
<evidence type="ECO:0000256" key="13">
    <source>
        <dbReference type="SAM" id="Phobius"/>
    </source>
</evidence>
<dbReference type="PROSITE" id="PS00136">
    <property type="entry name" value="SUBTILASE_ASP"/>
    <property type="match status" value="1"/>
</dbReference>
<dbReference type="InterPro" id="IPR022398">
    <property type="entry name" value="Peptidase_S8_His-AS"/>
</dbReference>
<keyword evidence="3" id="KW-1003">Cell membrane</keyword>
<dbReference type="SUPFAM" id="SSF52743">
    <property type="entry name" value="Subtilisin-like"/>
    <property type="match status" value="1"/>
</dbReference>
<dbReference type="RefSeq" id="WP_128558986.1">
    <property type="nucleotide sequence ID" value="NZ_QUAK01000209.1"/>
</dbReference>
<dbReference type="GO" id="GO:0006508">
    <property type="term" value="P:proteolysis"/>
    <property type="evidence" value="ECO:0007669"/>
    <property type="project" value="UniProtKB-KW"/>
</dbReference>
<gene>
    <name evidence="16" type="primary">mycP</name>
    <name evidence="16" type="ORF">DY218_28375</name>
</gene>
<proteinExistence type="inferred from homology"/>
<name>A0A372LYH0_9ACTN</name>
<evidence type="ECO:0000256" key="14">
    <source>
        <dbReference type="SAM" id="SignalP"/>
    </source>
</evidence>
<dbReference type="InterPro" id="IPR023828">
    <property type="entry name" value="Peptidase_S8_Ser-AS"/>
</dbReference>
<feature type="active site" description="Charge relay system" evidence="10">
    <location>
        <position position="121"/>
    </location>
</feature>
<evidence type="ECO:0000256" key="2">
    <source>
        <dbReference type="ARBA" id="ARBA00011073"/>
    </source>
</evidence>
<dbReference type="OrthoDB" id="9798386at2"/>
<dbReference type="PROSITE" id="PS00138">
    <property type="entry name" value="SUBTILASE_SER"/>
    <property type="match status" value="1"/>
</dbReference>
<keyword evidence="8 13" id="KW-1133">Transmembrane helix</keyword>
<comment type="caution">
    <text evidence="16">The sequence shown here is derived from an EMBL/GenBank/DDBJ whole genome shotgun (WGS) entry which is preliminary data.</text>
</comment>